<dbReference type="InterPro" id="IPR007844">
    <property type="entry name" value="AsmA"/>
</dbReference>
<organism evidence="3 4">
    <name type="scientific">Rouxiella badensis</name>
    <dbReference type="NCBI Taxonomy" id="1646377"/>
    <lineage>
        <taxon>Bacteria</taxon>
        <taxon>Pseudomonadati</taxon>
        <taxon>Pseudomonadota</taxon>
        <taxon>Gammaproteobacteria</taxon>
        <taxon>Enterobacterales</taxon>
        <taxon>Yersiniaceae</taxon>
        <taxon>Rouxiella</taxon>
    </lineage>
</organism>
<proteinExistence type="predicted"/>
<dbReference type="Pfam" id="PF05170">
    <property type="entry name" value="AsmA"/>
    <property type="match status" value="2"/>
</dbReference>
<keyword evidence="4" id="KW-1185">Reference proteome</keyword>
<evidence type="ECO:0000313" key="3">
    <source>
        <dbReference type="EMBL" id="ORJ26399.1"/>
    </source>
</evidence>
<dbReference type="GeneID" id="93565532"/>
<reference evidence="3 4" key="1">
    <citation type="journal article" date="2017" name="Int. J. Syst. Evol. Microbiol.">
        <title>Rouxiella badensis sp. nov. and Rouxiella silvae sp. nov. isolated from peat bog soil in Germany and emendation of the genus description.</title>
        <authorList>
            <person name="Le Fleche-Mateos A."/>
            <person name="Kugler J.H."/>
            <person name="Hansen S.H."/>
            <person name="Syldatk C."/>
            <person name="Hausmann R."/>
            <person name="Lomprez F."/>
            <person name="Vandenbogaert M."/>
            <person name="Manuguerra J.C."/>
            <person name="Grimont P.A."/>
        </authorList>
    </citation>
    <scope>NUCLEOTIDE SEQUENCE [LARGE SCALE GENOMIC DNA]</scope>
    <source>
        <strain evidence="3 4">DSM 100043</strain>
    </source>
</reference>
<evidence type="ECO:0000256" key="1">
    <source>
        <dbReference type="SAM" id="MobiDB-lite"/>
    </source>
</evidence>
<dbReference type="AlphaFoldDB" id="A0A1X0WI09"/>
<dbReference type="GO" id="GO:0005886">
    <property type="term" value="C:plasma membrane"/>
    <property type="evidence" value="ECO:0007669"/>
    <property type="project" value="TreeGrafter"/>
</dbReference>
<dbReference type="STRING" id="1646377.BS640_06035"/>
<feature type="domain" description="AsmA" evidence="2">
    <location>
        <begin position="227"/>
        <end position="508"/>
    </location>
</feature>
<dbReference type="EMBL" id="MRWE01000007">
    <property type="protein sequence ID" value="ORJ26399.1"/>
    <property type="molecule type" value="Genomic_DNA"/>
</dbReference>
<dbReference type="Proteomes" id="UP000192536">
    <property type="component" value="Unassembled WGS sequence"/>
</dbReference>
<feature type="domain" description="AsmA" evidence="2">
    <location>
        <begin position="5"/>
        <end position="223"/>
    </location>
</feature>
<dbReference type="PANTHER" id="PTHR30441">
    <property type="entry name" value="DUF748 DOMAIN-CONTAINING PROTEIN"/>
    <property type="match status" value="1"/>
</dbReference>
<protein>
    <submittedName>
        <fullName evidence="3">Outer membrane assembly protein AsmA</fullName>
    </submittedName>
</protein>
<sequence>MRRLVTTLVILLVVIIAGMTSLVFLINPNDFRNYMVNRVEQRSGYKLAIDGDLRWHVWPQLSILAGQTSLTAPGAKEPVVSAENMRLDVRLLPLLSHQLSVKQVMLKSAVIRLTPDSEANEPDAPIAPAHSASQGVESDDDGWKFDIGRLNVADSLLIWQRAKSDQINVRDINLQMEQNDRRQATVQLSSRINRDQRDLTLSLNATLDMQNYPRQYSANITSLTYKLSGADIPAQGVSGQGSLQAKYQQSNNTMTLNQLALSANDNQLTGSGVAVLNDVPDYQLNLQSNNVNLDAISGWQPNGTGSAQQKAQSVTSAPVIARDIDAQQDSLNVLTGFNAQVALKAVDVTYRGLKIQNLDLQATNQAGNVKIARLSGNMGQGTFSLPGALDATGPRLLVNFTPDLSNIPLGDLLRAYNLPQALIGNFSLHGALSGKGLSLTDFNSNWQGDAQMSMDNARLNGLNIQQLVQQAVSRSNNRVQGMQRYEVYSDIQQLQAHGALRNGVLTLSNLSADSAMMSVKGDGQVNFPDEQADMNLRVKITGGWQGDNDLIATLQKTEIPLRVFGPWKQLNYQLRVDQILRQQLQQDAKNAIQNWIDKNKDDKNSDKVKSFINKM</sequence>
<evidence type="ECO:0000313" key="4">
    <source>
        <dbReference type="Proteomes" id="UP000192536"/>
    </source>
</evidence>
<dbReference type="NCBIfam" id="NF008091">
    <property type="entry name" value="PRK10833.1"/>
    <property type="match status" value="1"/>
</dbReference>
<feature type="region of interest" description="Disordered" evidence="1">
    <location>
        <begin position="117"/>
        <end position="138"/>
    </location>
</feature>
<dbReference type="InterPro" id="IPR052894">
    <property type="entry name" value="AsmA-related"/>
</dbReference>
<gene>
    <name evidence="3" type="ORF">BS640_06035</name>
</gene>
<dbReference type="GO" id="GO:0090313">
    <property type="term" value="P:regulation of protein targeting to membrane"/>
    <property type="evidence" value="ECO:0007669"/>
    <property type="project" value="TreeGrafter"/>
</dbReference>
<evidence type="ECO:0000259" key="2">
    <source>
        <dbReference type="Pfam" id="PF05170"/>
    </source>
</evidence>
<dbReference type="RefSeq" id="WP_026110275.1">
    <property type="nucleotide sequence ID" value="NZ_CAUQAZ010000210.1"/>
</dbReference>
<accession>A0A1X0WI09</accession>
<comment type="caution">
    <text evidence="3">The sequence shown here is derived from an EMBL/GenBank/DDBJ whole genome shotgun (WGS) entry which is preliminary data.</text>
</comment>
<dbReference type="PANTHER" id="PTHR30441:SF4">
    <property type="entry name" value="PROTEIN ASMA"/>
    <property type="match status" value="1"/>
</dbReference>
<name>A0A1X0WI09_9GAMM</name>